<dbReference type="NCBIfam" id="TIGR01557">
    <property type="entry name" value="myb_SHAQKYF"/>
    <property type="match status" value="1"/>
</dbReference>
<dbReference type="GO" id="GO:0009723">
    <property type="term" value="P:response to ethylene"/>
    <property type="evidence" value="ECO:0007669"/>
    <property type="project" value="TreeGrafter"/>
</dbReference>
<name>M1V7N4_CYAM1</name>
<keyword evidence="2" id="KW-0238">DNA-binding</keyword>
<proteinExistence type="predicted"/>
<dbReference type="GO" id="GO:0003677">
    <property type="term" value="F:DNA binding"/>
    <property type="evidence" value="ECO:0007669"/>
    <property type="project" value="UniProtKB-KW"/>
</dbReference>
<dbReference type="SMART" id="SM00717">
    <property type="entry name" value="SANT"/>
    <property type="match status" value="1"/>
</dbReference>
<accession>M1V7N4</accession>
<feature type="region of interest" description="Disordered" evidence="5">
    <location>
        <begin position="18"/>
        <end position="42"/>
    </location>
</feature>
<feature type="domain" description="Myb-like" evidence="6">
    <location>
        <begin position="272"/>
        <end position="323"/>
    </location>
</feature>
<dbReference type="HOGENOM" id="CLU_583129_0_0_1"/>
<dbReference type="OrthoDB" id="6034at2759"/>
<dbReference type="Gene3D" id="1.10.10.60">
    <property type="entry name" value="Homeodomain-like"/>
    <property type="match status" value="1"/>
</dbReference>
<evidence type="ECO:0000259" key="8">
    <source>
        <dbReference type="PROSITE" id="PS51294"/>
    </source>
</evidence>
<keyword evidence="1" id="KW-0805">Transcription regulation</keyword>
<organism evidence="9 10">
    <name type="scientific">Cyanidioschyzon merolae (strain NIES-3377 / 10D)</name>
    <name type="common">Unicellular red alga</name>
    <dbReference type="NCBI Taxonomy" id="280699"/>
    <lineage>
        <taxon>Eukaryota</taxon>
        <taxon>Rhodophyta</taxon>
        <taxon>Bangiophyceae</taxon>
        <taxon>Cyanidiales</taxon>
        <taxon>Cyanidiaceae</taxon>
        <taxon>Cyanidioschyzon</taxon>
    </lineage>
</organism>
<evidence type="ECO:0000259" key="6">
    <source>
        <dbReference type="PROSITE" id="PS50090"/>
    </source>
</evidence>
<feature type="region of interest" description="Disordered" evidence="5">
    <location>
        <begin position="91"/>
        <end position="127"/>
    </location>
</feature>
<evidence type="ECO:0000256" key="1">
    <source>
        <dbReference type="ARBA" id="ARBA00023015"/>
    </source>
</evidence>
<dbReference type="KEGG" id="cme:CYME_CMT266C"/>
<dbReference type="SUPFAM" id="SSF46689">
    <property type="entry name" value="Homeodomain-like"/>
    <property type="match status" value="1"/>
</dbReference>
<dbReference type="PANTHER" id="PTHR44191">
    <property type="entry name" value="TRANSCRIPTION FACTOR KUA1"/>
    <property type="match status" value="1"/>
</dbReference>
<protein>
    <submittedName>
        <fullName evidence="9">MYB-related protein</fullName>
    </submittedName>
</protein>
<feature type="domain" description="HTH myb-type" evidence="8">
    <location>
        <begin position="276"/>
        <end position="327"/>
    </location>
</feature>
<feature type="compositionally biased region" description="Polar residues" evidence="5">
    <location>
        <begin position="91"/>
        <end position="100"/>
    </location>
</feature>
<dbReference type="GO" id="GO:0009739">
    <property type="term" value="P:response to gibberellin"/>
    <property type="evidence" value="ECO:0007669"/>
    <property type="project" value="TreeGrafter"/>
</dbReference>
<evidence type="ECO:0000256" key="5">
    <source>
        <dbReference type="SAM" id="MobiDB-lite"/>
    </source>
</evidence>
<dbReference type="InterPro" id="IPR006447">
    <property type="entry name" value="Myb_dom_plants"/>
</dbReference>
<feature type="compositionally biased region" description="Low complexity" evidence="5">
    <location>
        <begin position="257"/>
        <end position="273"/>
    </location>
</feature>
<feature type="region of interest" description="Disordered" evidence="5">
    <location>
        <begin position="251"/>
        <end position="275"/>
    </location>
</feature>
<feature type="compositionally biased region" description="Basic and acidic residues" evidence="5">
    <location>
        <begin position="102"/>
        <end position="112"/>
    </location>
</feature>
<dbReference type="InterPro" id="IPR001005">
    <property type="entry name" value="SANT/Myb"/>
</dbReference>
<feature type="domain" description="SANT" evidence="7">
    <location>
        <begin position="275"/>
        <end position="327"/>
    </location>
</feature>
<dbReference type="EMBL" id="AP006502">
    <property type="protein sequence ID" value="BAM83240.1"/>
    <property type="molecule type" value="Genomic_DNA"/>
</dbReference>
<keyword evidence="10" id="KW-1185">Reference proteome</keyword>
<dbReference type="InterPro" id="IPR052245">
    <property type="entry name" value="Plant_Stress_Dev_TF"/>
</dbReference>
<evidence type="ECO:0000256" key="4">
    <source>
        <dbReference type="ARBA" id="ARBA00023242"/>
    </source>
</evidence>
<dbReference type="PROSITE" id="PS50090">
    <property type="entry name" value="MYB_LIKE"/>
    <property type="match status" value="1"/>
</dbReference>
<gene>
    <name evidence="9" type="ORF">CYME_CMT266C</name>
</gene>
<keyword evidence="3" id="KW-0804">Transcription</keyword>
<dbReference type="PANTHER" id="PTHR44191:SF62">
    <property type="entry name" value="OS04G0341900 PROTEIN"/>
    <property type="match status" value="1"/>
</dbReference>
<reference evidence="9 10" key="2">
    <citation type="journal article" date="2007" name="BMC Biol.">
        <title>A 100%-complete sequence reveals unusually simple genomic features in the hot-spring red alga Cyanidioschyzon merolae.</title>
        <authorList>
            <person name="Nozaki H."/>
            <person name="Takano H."/>
            <person name="Misumi O."/>
            <person name="Terasawa K."/>
            <person name="Matsuzaki M."/>
            <person name="Maruyama S."/>
            <person name="Nishida K."/>
            <person name="Yagisawa F."/>
            <person name="Yoshida Y."/>
            <person name="Fujiwara T."/>
            <person name="Takio S."/>
            <person name="Tamura K."/>
            <person name="Chung S.J."/>
            <person name="Nakamura S."/>
            <person name="Kuroiwa H."/>
            <person name="Tanaka K."/>
            <person name="Sato N."/>
            <person name="Kuroiwa T."/>
        </authorList>
    </citation>
    <scope>NUCLEOTIDE SEQUENCE [LARGE SCALE GENOMIC DNA]</scope>
    <source>
        <strain evidence="9 10">10D</strain>
    </source>
</reference>
<dbReference type="InterPro" id="IPR017930">
    <property type="entry name" value="Myb_dom"/>
</dbReference>
<evidence type="ECO:0000256" key="2">
    <source>
        <dbReference type="ARBA" id="ARBA00023125"/>
    </source>
</evidence>
<evidence type="ECO:0000259" key="7">
    <source>
        <dbReference type="PROSITE" id="PS51293"/>
    </source>
</evidence>
<dbReference type="Proteomes" id="UP000007014">
    <property type="component" value="Chromosome 20"/>
</dbReference>
<sequence length="469" mass="52118">MDHDFWCSDLEFESYPELMSGNGRESSVDATAADGDGAGCRNPLRETLDSHAKPLGSDQFFEQVLPREGDFLHEGPFLSEDSLQRLLLSVSSPRTHGESQLSEEKSTPDKRRSGQSGKSNKAAQGDILEDPESFVGTQTDAHGDNTVSLRDVLALALPRVDPYSRQRLLELHGLLRKGSLDVYGFISELRRVIGSRMLRELATELETTQHDFLECERTLGAHKTQESFIEPSQQNAMESVEEISLLEPATMAGTEVSSSESTPLSTSQSASTSKPKKRAWTRLEHYIFLKAMQIYGRGKWKYIADVLPGRTPNQVASHAKKFFLRQRKSLKDKRMRSIHDLVLSSPEMREVERALETGAIETPGFNLAALGIVRKVQSVFPRPAPSHHDGSLSGWETALPGISRRAEYTSAPMYPSADYAGTNAHMGDPMTRSCDLRLRRLEYTAHLLRQTISTMRAQACGTLVDPRGS</sequence>
<dbReference type="STRING" id="280699.M1V7N4"/>
<dbReference type="RefSeq" id="XP_005539276.1">
    <property type="nucleotide sequence ID" value="XM_005539219.1"/>
</dbReference>
<dbReference type="eggNOG" id="KOG0724">
    <property type="taxonomic scope" value="Eukaryota"/>
</dbReference>
<dbReference type="GO" id="GO:0006355">
    <property type="term" value="P:regulation of DNA-templated transcription"/>
    <property type="evidence" value="ECO:0007669"/>
    <property type="project" value="UniProtKB-ARBA"/>
</dbReference>
<evidence type="ECO:0000313" key="10">
    <source>
        <dbReference type="Proteomes" id="UP000007014"/>
    </source>
</evidence>
<dbReference type="AlphaFoldDB" id="M1V7N4"/>
<evidence type="ECO:0000313" key="9">
    <source>
        <dbReference type="EMBL" id="BAM83240.1"/>
    </source>
</evidence>
<dbReference type="GeneID" id="16997933"/>
<dbReference type="CDD" id="cd00167">
    <property type="entry name" value="SANT"/>
    <property type="match status" value="1"/>
</dbReference>
<reference evidence="9 10" key="1">
    <citation type="journal article" date="2004" name="Nature">
        <title>Genome sequence of the ultrasmall unicellular red alga Cyanidioschyzon merolae 10D.</title>
        <authorList>
            <person name="Matsuzaki M."/>
            <person name="Misumi O."/>
            <person name="Shin-i T."/>
            <person name="Maruyama S."/>
            <person name="Takahara M."/>
            <person name="Miyagishima S."/>
            <person name="Mori T."/>
            <person name="Nishida K."/>
            <person name="Yagisawa F."/>
            <person name="Nishida K."/>
            <person name="Yoshida Y."/>
            <person name="Nishimura Y."/>
            <person name="Nakao S."/>
            <person name="Kobayashi T."/>
            <person name="Momoyama Y."/>
            <person name="Higashiyama T."/>
            <person name="Minoda A."/>
            <person name="Sano M."/>
            <person name="Nomoto H."/>
            <person name="Oishi K."/>
            <person name="Hayashi H."/>
            <person name="Ohta F."/>
            <person name="Nishizaka S."/>
            <person name="Haga S."/>
            <person name="Miura S."/>
            <person name="Morishita T."/>
            <person name="Kabeya Y."/>
            <person name="Terasawa K."/>
            <person name="Suzuki Y."/>
            <person name="Ishii Y."/>
            <person name="Asakawa S."/>
            <person name="Takano H."/>
            <person name="Ohta N."/>
            <person name="Kuroiwa H."/>
            <person name="Tanaka K."/>
            <person name="Shimizu N."/>
            <person name="Sugano S."/>
            <person name="Sato N."/>
            <person name="Nozaki H."/>
            <person name="Ogasawara N."/>
            <person name="Kohara Y."/>
            <person name="Kuroiwa T."/>
        </authorList>
    </citation>
    <scope>NUCLEOTIDE SEQUENCE [LARGE SCALE GENOMIC DNA]</scope>
    <source>
        <strain evidence="9 10">10D</strain>
    </source>
</reference>
<evidence type="ECO:0000256" key="3">
    <source>
        <dbReference type="ARBA" id="ARBA00023163"/>
    </source>
</evidence>
<dbReference type="InterPro" id="IPR017884">
    <property type="entry name" value="SANT_dom"/>
</dbReference>
<keyword evidence="4" id="KW-0539">Nucleus</keyword>
<dbReference type="PROSITE" id="PS51294">
    <property type="entry name" value="HTH_MYB"/>
    <property type="match status" value="1"/>
</dbReference>
<dbReference type="PROSITE" id="PS51293">
    <property type="entry name" value="SANT"/>
    <property type="match status" value="1"/>
</dbReference>
<dbReference type="Pfam" id="PF00249">
    <property type="entry name" value="Myb_DNA-binding"/>
    <property type="match status" value="1"/>
</dbReference>
<dbReference type="InterPro" id="IPR009057">
    <property type="entry name" value="Homeodomain-like_sf"/>
</dbReference>
<dbReference type="Gramene" id="CMT266CT">
    <property type="protein sequence ID" value="CMT266CT"/>
    <property type="gene ID" value="CMT266C"/>
</dbReference>